<reference evidence="3 4" key="2">
    <citation type="submission" date="2018-03" db="EMBL/GenBank/DDBJ databases">
        <title>The ancient ancestry and fast evolution of plastids.</title>
        <authorList>
            <person name="Moore K.R."/>
            <person name="Magnabosco C."/>
            <person name="Momper L."/>
            <person name="Gold D.A."/>
            <person name="Bosak T."/>
            <person name="Fournier G.P."/>
        </authorList>
    </citation>
    <scope>NUCLEOTIDE SEQUENCE [LARGE SCALE GENOMIC DNA]</scope>
    <source>
        <strain evidence="3 4">CCAP 1448/3</strain>
    </source>
</reference>
<dbReference type="RefSeq" id="WP_106291904.1">
    <property type="nucleotide sequence ID" value="NZ_CAWNTC010000017.1"/>
</dbReference>
<protein>
    <recommendedName>
        <fullName evidence="2">NYN domain-containing protein</fullName>
    </recommendedName>
</protein>
<dbReference type="Pfam" id="PF01936">
    <property type="entry name" value="NYN"/>
    <property type="match status" value="1"/>
</dbReference>
<dbReference type="AlphaFoldDB" id="A0A2T1BWT7"/>
<feature type="domain" description="NYN" evidence="2">
    <location>
        <begin position="136"/>
        <end position="281"/>
    </location>
</feature>
<gene>
    <name evidence="3" type="ORF">C7B64_23315</name>
</gene>
<dbReference type="PANTHER" id="PTHR35458:SF8">
    <property type="entry name" value="SLR0650 PROTEIN"/>
    <property type="match status" value="1"/>
</dbReference>
<dbReference type="InterPro" id="IPR021139">
    <property type="entry name" value="NYN"/>
</dbReference>
<keyword evidence="1" id="KW-0812">Transmembrane</keyword>
<dbReference type="PANTHER" id="PTHR35458">
    <property type="entry name" value="SLR0755 PROTEIN"/>
    <property type="match status" value="1"/>
</dbReference>
<dbReference type="GO" id="GO:0004540">
    <property type="term" value="F:RNA nuclease activity"/>
    <property type="evidence" value="ECO:0007669"/>
    <property type="project" value="InterPro"/>
</dbReference>
<evidence type="ECO:0000259" key="2">
    <source>
        <dbReference type="Pfam" id="PF01936"/>
    </source>
</evidence>
<dbReference type="InterPro" id="IPR047140">
    <property type="entry name" value="LabA"/>
</dbReference>
<evidence type="ECO:0000256" key="1">
    <source>
        <dbReference type="SAM" id="Phobius"/>
    </source>
</evidence>
<proteinExistence type="predicted"/>
<dbReference type="EMBL" id="PVWJ01000205">
    <property type="protein sequence ID" value="PSB00476.1"/>
    <property type="molecule type" value="Genomic_DNA"/>
</dbReference>
<keyword evidence="1" id="KW-1133">Transmembrane helix</keyword>
<sequence length="299" mass="33517">MTTQNNVKQTGVLAATILIAIFQKSILPLLILFPLLRQEKIIRSTSEKIALIEQKSVVAHRQITQLNSESIAQKAEIYCLSRQVRLQQTRQNLAVSKIQELHRKNRILQSLIEPAIAISKIESQPLTNEPNSRQKCAIFIDSANLEGAARQLNTKVDYRQLKAVLTPHNQLVDARIYLGENAKSQSQQKFFNRLRQMGYTLVTKPIVWQQGRPKANIDVDLAVDLVKLANNYESVILVSGDGDYLKAVQEVKSQGVKVIVAAWSFHASKIILNAADKYMDLAEIQDLICIPNSSVKVVA</sequence>
<organism evidence="3 4">
    <name type="scientific">Merismopedia glauca CCAP 1448/3</name>
    <dbReference type="NCBI Taxonomy" id="1296344"/>
    <lineage>
        <taxon>Bacteria</taxon>
        <taxon>Bacillati</taxon>
        <taxon>Cyanobacteriota</taxon>
        <taxon>Cyanophyceae</taxon>
        <taxon>Synechococcales</taxon>
        <taxon>Merismopediaceae</taxon>
        <taxon>Merismopedia</taxon>
    </lineage>
</organism>
<dbReference type="Proteomes" id="UP000238762">
    <property type="component" value="Unassembled WGS sequence"/>
</dbReference>
<evidence type="ECO:0000313" key="3">
    <source>
        <dbReference type="EMBL" id="PSB00476.1"/>
    </source>
</evidence>
<evidence type="ECO:0000313" key="4">
    <source>
        <dbReference type="Proteomes" id="UP000238762"/>
    </source>
</evidence>
<comment type="caution">
    <text evidence="3">The sequence shown here is derived from an EMBL/GenBank/DDBJ whole genome shotgun (WGS) entry which is preliminary data.</text>
</comment>
<accession>A0A2T1BWT7</accession>
<dbReference type="Gene3D" id="3.40.50.1010">
    <property type="entry name" value="5'-nuclease"/>
    <property type="match status" value="1"/>
</dbReference>
<dbReference type="CDD" id="cd10911">
    <property type="entry name" value="PIN_LabA"/>
    <property type="match status" value="1"/>
</dbReference>
<feature type="transmembrane region" description="Helical" evidence="1">
    <location>
        <begin position="12"/>
        <end position="36"/>
    </location>
</feature>
<keyword evidence="1" id="KW-0472">Membrane</keyword>
<reference evidence="3 4" key="1">
    <citation type="submission" date="2018-02" db="EMBL/GenBank/DDBJ databases">
        <authorList>
            <person name="Cohen D.B."/>
            <person name="Kent A.D."/>
        </authorList>
    </citation>
    <scope>NUCLEOTIDE SEQUENCE [LARGE SCALE GENOMIC DNA]</scope>
    <source>
        <strain evidence="3 4">CCAP 1448/3</strain>
    </source>
</reference>
<name>A0A2T1BWT7_9CYAN</name>
<keyword evidence="4" id="KW-1185">Reference proteome</keyword>
<dbReference type="OrthoDB" id="9794137at2"/>